<evidence type="ECO:0000313" key="2">
    <source>
        <dbReference type="EMBL" id="CEM50349.1"/>
    </source>
</evidence>
<dbReference type="AlphaFoldDB" id="A0A0G4I0F5"/>
<feature type="compositionally biased region" description="Basic and acidic residues" evidence="1">
    <location>
        <begin position="48"/>
        <end position="65"/>
    </location>
</feature>
<dbReference type="EMBL" id="CDMZ01004638">
    <property type="protein sequence ID" value="CEM50349.1"/>
    <property type="molecule type" value="Genomic_DNA"/>
</dbReference>
<proteinExistence type="predicted"/>
<feature type="region of interest" description="Disordered" evidence="1">
    <location>
        <begin position="1"/>
        <end position="35"/>
    </location>
</feature>
<feature type="compositionally biased region" description="Polar residues" evidence="1">
    <location>
        <begin position="1"/>
        <end position="13"/>
    </location>
</feature>
<organism evidence="2">
    <name type="scientific">Chromera velia CCMP2878</name>
    <dbReference type="NCBI Taxonomy" id="1169474"/>
    <lineage>
        <taxon>Eukaryota</taxon>
        <taxon>Sar</taxon>
        <taxon>Alveolata</taxon>
        <taxon>Colpodellida</taxon>
        <taxon>Chromeraceae</taxon>
        <taxon>Chromera</taxon>
    </lineage>
</organism>
<dbReference type="VEuPathDB" id="CryptoDB:Cvel_9948"/>
<accession>A0A0G4I0F5</accession>
<reference evidence="2" key="1">
    <citation type="submission" date="2014-11" db="EMBL/GenBank/DDBJ databases">
        <authorList>
            <person name="Otto D Thomas"/>
            <person name="Naeem Raeece"/>
        </authorList>
    </citation>
    <scope>NUCLEOTIDE SEQUENCE</scope>
</reference>
<name>A0A0G4I0F5_9ALVE</name>
<gene>
    <name evidence="2" type="ORF">Cvel_9948</name>
</gene>
<protein>
    <submittedName>
        <fullName evidence="2">Uncharacterized protein</fullName>
    </submittedName>
</protein>
<evidence type="ECO:0000256" key="1">
    <source>
        <dbReference type="SAM" id="MobiDB-lite"/>
    </source>
</evidence>
<feature type="region of interest" description="Disordered" evidence="1">
    <location>
        <begin position="48"/>
        <end position="75"/>
    </location>
</feature>
<sequence>MRFSSQKLVTSRGPTAGECGPDRRTERPQDVEGRRTEWDLICQLDTARGERDGEGTRTVRTEPSRGDGMFTRNRRGTLACPRGRTEM</sequence>
<feature type="compositionally biased region" description="Basic and acidic residues" evidence="1">
    <location>
        <begin position="20"/>
        <end position="35"/>
    </location>
</feature>